<proteinExistence type="predicted"/>
<name>A0A081BUA3_VECG1</name>
<dbReference type="Pfam" id="PF01985">
    <property type="entry name" value="CRS1_YhbY"/>
    <property type="match status" value="1"/>
</dbReference>
<evidence type="ECO:0000256" key="2">
    <source>
        <dbReference type="PROSITE-ProRule" id="PRU00626"/>
    </source>
</evidence>
<dbReference type="eggNOG" id="COG1534">
    <property type="taxonomic scope" value="Bacteria"/>
</dbReference>
<keyword evidence="6" id="KW-1185">Reference proteome</keyword>
<dbReference type="PROSITE" id="PS51295">
    <property type="entry name" value="CRM"/>
    <property type="match status" value="1"/>
</dbReference>
<dbReference type="EMBL" id="DF820464">
    <property type="protein sequence ID" value="GAK55908.1"/>
    <property type="molecule type" value="Genomic_DNA"/>
</dbReference>
<evidence type="ECO:0000256" key="3">
    <source>
        <dbReference type="SAM" id="MobiDB-lite"/>
    </source>
</evidence>
<feature type="region of interest" description="Disordered" evidence="3">
    <location>
        <begin position="87"/>
        <end position="107"/>
    </location>
</feature>
<dbReference type="PANTHER" id="PTHR40065">
    <property type="entry name" value="RNA-BINDING PROTEIN YHBY"/>
    <property type="match status" value="1"/>
</dbReference>
<dbReference type="STRING" id="1499967.U27_02869"/>
<evidence type="ECO:0000313" key="6">
    <source>
        <dbReference type="Proteomes" id="UP000030661"/>
    </source>
</evidence>
<evidence type="ECO:0000313" key="5">
    <source>
        <dbReference type="EMBL" id="GAK55908.1"/>
    </source>
</evidence>
<dbReference type="Proteomes" id="UP000030661">
    <property type="component" value="Unassembled WGS sequence"/>
</dbReference>
<dbReference type="PANTHER" id="PTHR40065:SF3">
    <property type="entry name" value="RNA-BINDING PROTEIN YHBY"/>
    <property type="match status" value="1"/>
</dbReference>
<organism evidence="5">
    <name type="scientific">Vecturithrix granuli</name>
    <dbReference type="NCBI Taxonomy" id="1499967"/>
    <lineage>
        <taxon>Bacteria</taxon>
        <taxon>Candidatus Moduliflexota</taxon>
        <taxon>Candidatus Vecturitrichia</taxon>
        <taxon>Candidatus Vecturitrichales</taxon>
        <taxon>Candidatus Vecturitrichaceae</taxon>
        <taxon>Candidatus Vecturithrix</taxon>
    </lineage>
</organism>
<dbReference type="Gene3D" id="3.30.110.60">
    <property type="entry name" value="YhbY-like"/>
    <property type="match status" value="1"/>
</dbReference>
<keyword evidence="1 2" id="KW-0694">RNA-binding</keyword>
<dbReference type="SMART" id="SM01103">
    <property type="entry name" value="CRS1_YhbY"/>
    <property type="match status" value="1"/>
</dbReference>
<gene>
    <name evidence="5" type="ORF">U27_02869</name>
</gene>
<protein>
    <recommendedName>
        <fullName evidence="4">CRM domain-containing protein</fullName>
    </recommendedName>
</protein>
<dbReference type="InterPro" id="IPR001890">
    <property type="entry name" value="RNA-binding_CRM"/>
</dbReference>
<reference evidence="5" key="1">
    <citation type="journal article" date="2015" name="PeerJ">
        <title>First genomic representation of candidate bacterial phylum KSB3 points to enhanced environmental sensing as a trigger of wastewater bulking.</title>
        <authorList>
            <person name="Sekiguchi Y."/>
            <person name="Ohashi A."/>
            <person name="Parks D.H."/>
            <person name="Yamauchi T."/>
            <person name="Tyson G.W."/>
            <person name="Hugenholtz P."/>
        </authorList>
    </citation>
    <scope>NUCLEOTIDE SEQUENCE [LARGE SCALE GENOMIC DNA]</scope>
</reference>
<accession>A0A081BUA3</accession>
<evidence type="ECO:0000259" key="4">
    <source>
        <dbReference type="PROSITE" id="PS51295"/>
    </source>
</evidence>
<evidence type="ECO:0000256" key="1">
    <source>
        <dbReference type="ARBA" id="ARBA00022884"/>
    </source>
</evidence>
<dbReference type="SUPFAM" id="SSF75471">
    <property type="entry name" value="YhbY-like"/>
    <property type="match status" value="1"/>
</dbReference>
<dbReference type="InterPro" id="IPR051925">
    <property type="entry name" value="RNA-binding_domain"/>
</dbReference>
<dbReference type="GO" id="GO:0003723">
    <property type="term" value="F:RNA binding"/>
    <property type="evidence" value="ECO:0007669"/>
    <property type="project" value="UniProtKB-UniRule"/>
</dbReference>
<sequence>MKQLKGSERTYLRGLAHHLKPVVIVGEQGITDKLIQATNEALDLHELIKVKFNSFKEQKKALAQEIEERTQSEMVGMIGHIAMFYRQQPDPKKRSIQLPKRSQEEAA</sequence>
<dbReference type="HOGENOM" id="CLU_095994_2_1_0"/>
<dbReference type="AlphaFoldDB" id="A0A081BUA3"/>
<dbReference type="InterPro" id="IPR035920">
    <property type="entry name" value="YhbY-like_sf"/>
</dbReference>
<feature type="domain" description="CRM" evidence="4">
    <location>
        <begin position="2"/>
        <end position="97"/>
    </location>
</feature>